<dbReference type="AlphaFoldDB" id="A0A1B2DQC0"/>
<dbReference type="PRINTS" id="PR01002">
    <property type="entry name" value="FLGFLGJ"/>
</dbReference>
<evidence type="ECO:0000256" key="1">
    <source>
        <dbReference type="ARBA" id="ARBA00022801"/>
    </source>
</evidence>
<proteinExistence type="predicted"/>
<name>A0A1B2DQC0_9BACL</name>
<dbReference type="Gene3D" id="1.10.530.10">
    <property type="match status" value="1"/>
</dbReference>
<evidence type="ECO:0000313" key="3">
    <source>
        <dbReference type="EMBL" id="ANY69914.1"/>
    </source>
</evidence>
<dbReference type="Pfam" id="PF01832">
    <property type="entry name" value="Glucosaminidase"/>
    <property type="match status" value="1"/>
</dbReference>
<organism evidence="3">
    <name type="scientific">Paenibacillus sp. BIHB 4019</name>
    <dbReference type="NCBI Taxonomy" id="1870819"/>
    <lineage>
        <taxon>Bacteria</taxon>
        <taxon>Bacillati</taxon>
        <taxon>Bacillota</taxon>
        <taxon>Bacilli</taxon>
        <taxon>Bacillales</taxon>
        <taxon>Paenibacillaceae</taxon>
        <taxon>Paenibacillus</taxon>
    </lineage>
</organism>
<gene>
    <name evidence="3" type="ORF">BBD42_27990</name>
</gene>
<keyword evidence="1" id="KW-0378">Hydrolase</keyword>
<feature type="domain" description="Mannosyl-glycoprotein endo-beta-N-acetylglucosamidase-like" evidence="2">
    <location>
        <begin position="1"/>
        <end position="128"/>
    </location>
</feature>
<protein>
    <recommendedName>
        <fullName evidence="2">Mannosyl-glycoprotein endo-beta-N-acetylglucosamidase-like domain-containing protein</fullName>
    </recommendedName>
</protein>
<dbReference type="RefSeq" id="WP_237163258.1">
    <property type="nucleotide sequence ID" value="NZ_CP016808.1"/>
</dbReference>
<dbReference type="PANTHER" id="PTHR33308:SF9">
    <property type="entry name" value="PEPTIDOGLYCAN HYDROLASE FLGJ"/>
    <property type="match status" value="1"/>
</dbReference>
<dbReference type="SMART" id="SM00047">
    <property type="entry name" value="LYZ2"/>
    <property type="match status" value="1"/>
</dbReference>
<dbReference type="InterPro" id="IPR002901">
    <property type="entry name" value="MGlyc_endo_b_GlcNAc-like_dom"/>
</dbReference>
<dbReference type="GO" id="GO:0004040">
    <property type="term" value="F:amidase activity"/>
    <property type="evidence" value="ECO:0007669"/>
    <property type="project" value="InterPro"/>
</dbReference>
<dbReference type="PANTHER" id="PTHR33308">
    <property type="entry name" value="PEPTIDOGLYCAN HYDROLASE FLGJ"/>
    <property type="match status" value="1"/>
</dbReference>
<reference evidence="3" key="1">
    <citation type="submission" date="2016-08" db="EMBL/GenBank/DDBJ databases">
        <title>Complete Genome Seqeunce of Paenibacillus sp. BIHB 4019 from tea rhizoplane.</title>
        <authorList>
            <person name="Thakur R."/>
            <person name="Swarnkar M.K."/>
            <person name="Gulati A."/>
        </authorList>
    </citation>
    <scope>NUCLEOTIDE SEQUENCE [LARGE SCALE GENOMIC DNA]</scope>
    <source>
        <strain evidence="3">BIHB4019</strain>
    </source>
</reference>
<accession>A0A1B2DQC0</accession>
<dbReference type="Gene3D" id="4.10.80.30">
    <property type="entry name" value="DNA polymerase, domain 6"/>
    <property type="match status" value="1"/>
</dbReference>
<evidence type="ECO:0000259" key="2">
    <source>
        <dbReference type="SMART" id="SM00047"/>
    </source>
</evidence>
<dbReference type="InterPro" id="IPR051056">
    <property type="entry name" value="Glycosyl_Hydrolase_73"/>
</dbReference>
<dbReference type="EMBL" id="CP016808">
    <property type="protein sequence ID" value="ANY69914.1"/>
    <property type="molecule type" value="Genomic_DNA"/>
</dbReference>
<sequence>MLPSVRLAQNILETGCKIHDWNNLGGIKVGIGKPNAYWRGKAVNKGTWEEYNGKTVNITAAFRAYDSLYDFYKDQDLLFGISRYARVRTAKTPEEQAAALYACGYATDSAYASKLLAIIKANDLKKYDAIEAQTEAKTNAVTEAETETKAKEDEQEMKLSEAQKKMLVAALQALFDKKVITDKIWIEKAQKGTLTLWELTWLNTIILARK</sequence>